<reference evidence="3 4" key="1">
    <citation type="submission" date="2019-03" db="EMBL/GenBank/DDBJ databases">
        <title>Deep-cultivation of Planctomycetes and their phenomic and genomic characterization uncovers novel biology.</title>
        <authorList>
            <person name="Wiegand S."/>
            <person name="Jogler M."/>
            <person name="Boedeker C."/>
            <person name="Pinto D."/>
            <person name="Vollmers J."/>
            <person name="Rivas-Marin E."/>
            <person name="Kohn T."/>
            <person name="Peeters S.H."/>
            <person name="Heuer A."/>
            <person name="Rast P."/>
            <person name="Oberbeckmann S."/>
            <person name="Bunk B."/>
            <person name="Jeske O."/>
            <person name="Meyerdierks A."/>
            <person name="Storesund J.E."/>
            <person name="Kallscheuer N."/>
            <person name="Luecker S."/>
            <person name="Lage O.M."/>
            <person name="Pohl T."/>
            <person name="Merkel B.J."/>
            <person name="Hornburger P."/>
            <person name="Mueller R.-W."/>
            <person name="Bruemmer F."/>
            <person name="Labrenz M."/>
            <person name="Spormann A.M."/>
            <person name="Op den Camp H."/>
            <person name="Overmann J."/>
            <person name="Amann R."/>
            <person name="Jetten M.S.M."/>
            <person name="Mascher T."/>
            <person name="Medema M.H."/>
            <person name="Devos D.P."/>
            <person name="Kaster A.-K."/>
            <person name="Ovreas L."/>
            <person name="Rohde M."/>
            <person name="Galperin M.Y."/>
            <person name="Jogler C."/>
        </authorList>
    </citation>
    <scope>NUCLEOTIDE SEQUENCE [LARGE SCALE GENOMIC DNA]</scope>
    <source>
        <strain evidence="3 4">Enr13</strain>
    </source>
</reference>
<evidence type="ECO:0000313" key="4">
    <source>
        <dbReference type="Proteomes" id="UP000319004"/>
    </source>
</evidence>
<dbReference type="InterPro" id="IPR005181">
    <property type="entry name" value="SASA"/>
</dbReference>
<organism evidence="3 4">
    <name type="scientific">Stieleria neptunia</name>
    <dbReference type="NCBI Taxonomy" id="2527979"/>
    <lineage>
        <taxon>Bacteria</taxon>
        <taxon>Pseudomonadati</taxon>
        <taxon>Planctomycetota</taxon>
        <taxon>Planctomycetia</taxon>
        <taxon>Pirellulales</taxon>
        <taxon>Pirellulaceae</taxon>
        <taxon>Stieleria</taxon>
    </lineage>
</organism>
<dbReference type="Gene3D" id="3.40.50.1110">
    <property type="entry name" value="SGNH hydrolase"/>
    <property type="match status" value="1"/>
</dbReference>
<evidence type="ECO:0000256" key="1">
    <source>
        <dbReference type="ARBA" id="ARBA00022801"/>
    </source>
</evidence>
<dbReference type="PANTHER" id="PTHR22901:SF0">
    <property type="entry name" value="SIALATE O-ACETYLESTERASE"/>
    <property type="match status" value="1"/>
</dbReference>
<keyword evidence="1" id="KW-0378">Hydrolase</keyword>
<dbReference type="SUPFAM" id="SSF52266">
    <property type="entry name" value="SGNH hydrolase"/>
    <property type="match status" value="1"/>
</dbReference>
<name>A0A518HKR9_9BACT</name>
<dbReference type="InterPro" id="IPR039329">
    <property type="entry name" value="SIAE"/>
</dbReference>
<dbReference type="PANTHER" id="PTHR22901">
    <property type="entry name" value="SIALATE O-ACETYLESTERASE"/>
    <property type="match status" value="1"/>
</dbReference>
<dbReference type="Proteomes" id="UP000319004">
    <property type="component" value="Chromosome"/>
</dbReference>
<dbReference type="KEGG" id="snep:Enr13x_12740"/>
<dbReference type="AlphaFoldDB" id="A0A518HKR9"/>
<dbReference type="InterPro" id="IPR013783">
    <property type="entry name" value="Ig-like_fold"/>
</dbReference>
<evidence type="ECO:0000313" key="3">
    <source>
        <dbReference type="EMBL" id="QDV41435.1"/>
    </source>
</evidence>
<protein>
    <recommendedName>
        <fullName evidence="2">Sialate O-acetylesterase domain-containing protein</fullName>
    </recommendedName>
</protein>
<dbReference type="GO" id="GO:0001681">
    <property type="term" value="F:sialate O-acetylesterase activity"/>
    <property type="evidence" value="ECO:0007669"/>
    <property type="project" value="InterPro"/>
</dbReference>
<dbReference type="InterPro" id="IPR036514">
    <property type="entry name" value="SGNH_hydro_sf"/>
</dbReference>
<dbReference type="Pfam" id="PF03629">
    <property type="entry name" value="SASA"/>
    <property type="match status" value="1"/>
</dbReference>
<keyword evidence="4" id="KW-1185">Reference proteome</keyword>
<feature type="domain" description="Sialate O-acetylesterase" evidence="2">
    <location>
        <begin position="129"/>
        <end position="392"/>
    </location>
</feature>
<dbReference type="GO" id="GO:0005975">
    <property type="term" value="P:carbohydrate metabolic process"/>
    <property type="evidence" value="ECO:0007669"/>
    <property type="project" value="TreeGrafter"/>
</dbReference>
<gene>
    <name evidence="3" type="ORF">Enr13x_12740</name>
</gene>
<dbReference type="EMBL" id="CP037423">
    <property type="protein sequence ID" value="QDV41435.1"/>
    <property type="molecule type" value="Genomic_DNA"/>
</dbReference>
<accession>A0A518HKR9</accession>
<sequence>MGWLVNFLVLLCMRSGHDDRLLISRSRLALVLVFQLVASGVAVAQVQLANVFADRMVLQRELPVPVWGTADPGASVQVAFDGQSHTTIADEQGRWRVTLAAMKASASPRELVVQSEADRVVRKNVWVGEVWLAAGQSNMAYTTRAMASRLAKGQDLVSAADFPAIRFCRINEPDSPQPLDDLPAIAQWDVCTPQNVLQHSAVAFVFARRLHQALQVPIGVIDCSWGGKPIEPFIPVDAFVGHPTLVELAARAKTGDFEGIQTMPGGTYVRSSSWLAGTIYNGRIAPLVPYAIRGAIWYQGESNSGKGEDPRDYEHKMRALVEGWRHAWDRDRLPVYFVQLPQWSSYAWTYLREQQRRAQRLPHTGMVVTIDLDNGNDIHPPNKIDVGERLARWPLANVYGREIEASGPMFREAKIRDGTATVSFEHAESGLMVGRVAGVQSIQPSHEDRLNGFELIGPEGRWYAAEARIEGGTVVVSSPEVTQPIAVRYACHPEAEAGRAWNLYSREGLPASPFCSDWNLMPYDPDENPMPKK</sequence>
<dbReference type="Gene3D" id="2.60.40.10">
    <property type="entry name" value="Immunoglobulins"/>
    <property type="match status" value="1"/>
</dbReference>
<evidence type="ECO:0000259" key="2">
    <source>
        <dbReference type="Pfam" id="PF03629"/>
    </source>
</evidence>
<proteinExistence type="predicted"/>